<dbReference type="GeneID" id="20673828"/>
<sequence>MVLNLYPWTRHSTRVALDVVRNVLRSNSKPMATQDIYNQAIQQKVADAESTTGILKDMRIPQPPHPEHPIRSMRFLKRTILPDLVKLKEVEKIHTLRELSSEEVEQRLASMTKAQRAHATSNSLTSTMDTWLWQIKAHKPTEKEQEVEKKEVYGKEVGVGEDWDHLNRRRQRAREGKVGRDVRWMRTLQRARDGASSDVPTSA</sequence>
<dbReference type="KEGG" id="hir:HETIRDRAFT_422615"/>
<keyword evidence="2" id="KW-1185">Reference proteome</keyword>
<dbReference type="Proteomes" id="UP000030671">
    <property type="component" value="Unassembled WGS sequence"/>
</dbReference>
<dbReference type="OrthoDB" id="2587968at2759"/>
<dbReference type="InParanoid" id="W4JT12"/>
<accession>W4JT12</accession>
<dbReference type="HOGENOM" id="CLU_108118_0_0_1"/>
<dbReference type="EMBL" id="KI925465">
    <property type="protein sequence ID" value="ETW76006.1"/>
    <property type="molecule type" value="Genomic_DNA"/>
</dbReference>
<organism evidence="1 2">
    <name type="scientific">Heterobasidion irregulare (strain TC 32-1)</name>
    <dbReference type="NCBI Taxonomy" id="747525"/>
    <lineage>
        <taxon>Eukaryota</taxon>
        <taxon>Fungi</taxon>
        <taxon>Dikarya</taxon>
        <taxon>Basidiomycota</taxon>
        <taxon>Agaricomycotina</taxon>
        <taxon>Agaricomycetes</taxon>
        <taxon>Russulales</taxon>
        <taxon>Bondarzewiaceae</taxon>
        <taxon>Heterobasidion</taxon>
        <taxon>Heterobasidion annosum species complex</taxon>
    </lineage>
</organism>
<name>W4JT12_HETIT</name>
<evidence type="ECO:0000313" key="1">
    <source>
        <dbReference type="EMBL" id="ETW76006.1"/>
    </source>
</evidence>
<dbReference type="AlphaFoldDB" id="W4JT12"/>
<dbReference type="RefSeq" id="XP_009552232.1">
    <property type="nucleotide sequence ID" value="XM_009553937.1"/>
</dbReference>
<dbReference type="eggNOG" id="ENOG502ST76">
    <property type="taxonomic scope" value="Eukaryota"/>
</dbReference>
<gene>
    <name evidence="1" type="ORF">HETIRDRAFT_422615</name>
</gene>
<evidence type="ECO:0000313" key="2">
    <source>
        <dbReference type="Proteomes" id="UP000030671"/>
    </source>
</evidence>
<protein>
    <submittedName>
        <fullName evidence="1">Uncharacterized protein</fullName>
    </submittedName>
</protein>
<proteinExistence type="predicted"/>
<reference evidence="1 2" key="1">
    <citation type="journal article" date="2012" name="New Phytol.">
        <title>Insight into trade-off between wood decay and parasitism from the genome of a fungal forest pathogen.</title>
        <authorList>
            <person name="Olson A."/>
            <person name="Aerts A."/>
            <person name="Asiegbu F."/>
            <person name="Belbahri L."/>
            <person name="Bouzid O."/>
            <person name="Broberg A."/>
            <person name="Canback B."/>
            <person name="Coutinho P.M."/>
            <person name="Cullen D."/>
            <person name="Dalman K."/>
            <person name="Deflorio G."/>
            <person name="van Diepen L.T."/>
            <person name="Dunand C."/>
            <person name="Duplessis S."/>
            <person name="Durling M."/>
            <person name="Gonthier P."/>
            <person name="Grimwood J."/>
            <person name="Fossdal C.G."/>
            <person name="Hansson D."/>
            <person name="Henrissat B."/>
            <person name="Hietala A."/>
            <person name="Himmelstrand K."/>
            <person name="Hoffmeister D."/>
            <person name="Hogberg N."/>
            <person name="James T.Y."/>
            <person name="Karlsson M."/>
            <person name="Kohler A."/>
            <person name="Kues U."/>
            <person name="Lee Y.H."/>
            <person name="Lin Y.C."/>
            <person name="Lind M."/>
            <person name="Lindquist E."/>
            <person name="Lombard V."/>
            <person name="Lucas S."/>
            <person name="Lunden K."/>
            <person name="Morin E."/>
            <person name="Murat C."/>
            <person name="Park J."/>
            <person name="Raffaello T."/>
            <person name="Rouze P."/>
            <person name="Salamov A."/>
            <person name="Schmutz J."/>
            <person name="Solheim H."/>
            <person name="Stahlberg J."/>
            <person name="Velez H."/>
            <person name="de Vries R.P."/>
            <person name="Wiebenga A."/>
            <person name="Woodward S."/>
            <person name="Yakovlev I."/>
            <person name="Garbelotto M."/>
            <person name="Martin F."/>
            <person name="Grigoriev I.V."/>
            <person name="Stenlid J."/>
        </authorList>
    </citation>
    <scope>NUCLEOTIDE SEQUENCE [LARGE SCALE GENOMIC DNA]</scope>
    <source>
        <strain evidence="1 2">TC 32-1</strain>
    </source>
</reference>